<dbReference type="AlphaFoldDB" id="A0A9Q9BJQ9"/>
<dbReference type="RefSeq" id="WP_253716448.1">
    <property type="nucleotide sequence ID" value="NZ_CP051522.1"/>
</dbReference>
<organism evidence="2 3">
    <name type="scientific">Treponema denticola</name>
    <dbReference type="NCBI Taxonomy" id="158"/>
    <lineage>
        <taxon>Bacteria</taxon>
        <taxon>Pseudomonadati</taxon>
        <taxon>Spirochaetota</taxon>
        <taxon>Spirochaetia</taxon>
        <taxon>Spirochaetales</taxon>
        <taxon>Treponemataceae</taxon>
        <taxon>Treponema</taxon>
    </lineage>
</organism>
<evidence type="ECO:0000313" key="3">
    <source>
        <dbReference type="Proteomes" id="UP001056981"/>
    </source>
</evidence>
<dbReference type="Proteomes" id="UP001056981">
    <property type="component" value="Chromosome"/>
</dbReference>
<gene>
    <name evidence="2" type="ORF">E4N86_03155</name>
</gene>
<sequence>MQCKIKFIFFISFLTCAFIQLNAQNLFVQKTKYFDIIYSPVSEKTAALISEHADNYAEEISQKLNRKIPKRMPIYIEGGKEALNGYYTFFPYRRIVLFDALPEEGQLSNLSDIILKVLYHELTHAISLTYFLPLLPMSFTEGVAVSYESAEDDQGRLNDPLIMHHLMQGRLENASPSWKQAAGARDIYPGGLWPYIYGGAFAQYLQKIYGMETYVKYWANPLSSFPQGKTKKIFDKELDNLWNNFLESIHFPEKALSLQNPIKEAGGFSLIASSKDGFACFDFTTKNVIFFDDSGKEEKLFTANPTLSFLSFSQDGKFLLVSDLVNTPLGENNRAIIFDMQKKKFLSKEYPSLRYASFCGEALCGIEIKGQFSELVLIDQESFEKKEGLSKSGLGKTGLLKAGPGLPYSAIYNPVFAGKNKIAVIAANGINRDILILDTASKKIQKLEFENSLPAIRYLQSNNSEDEPVLSFSWAGKDNLYRSAFFNLKTNELKVLEKDISGGTFFPVVRQKKDTKKYEIIYAGVFTKYNSLYKIDSSVFTERNVSLKQIDISAQEIKTKIPNTDILTKDKYNYFSWIHKPFPLPIIDFSELLGENKTVPIGLKLYWNDPTNLLYFETLSLFYFKPFFYETSILLKAATRPADIQVKFYDENKSFKYRKIGSSIESELFFPLNSFYHNVSGKAGLSIEGFSFFGSSYKSAKTLYEQKLGNPVLSEELSAVYTYQKSSQKLNTNFFTKDFIMLQAAAGLKHGFHFPSKTNALAVQAYASFRPPIVPIKLNLSSYFGYNAFALPHTGSYGFFNNTALMGMASYLPNMSEYENVKKLIRPGKLNYGFGFEGEVSLLSYDIQTGSSWLPIFFNRLNITTGYRAIFNFLDAGKNTADIYQSVYGKLYMTISTAANIGIEYAHPLENIKIGKFKAIIQIKF</sequence>
<feature type="signal peptide" evidence="1">
    <location>
        <begin position="1"/>
        <end position="23"/>
    </location>
</feature>
<evidence type="ECO:0000256" key="1">
    <source>
        <dbReference type="SAM" id="SignalP"/>
    </source>
</evidence>
<dbReference type="EMBL" id="CP051635">
    <property type="protein sequence ID" value="UTC99759.1"/>
    <property type="molecule type" value="Genomic_DNA"/>
</dbReference>
<name>A0A9Q9BJQ9_TREDN</name>
<dbReference type="SUPFAM" id="SSF82171">
    <property type="entry name" value="DPP6 N-terminal domain-like"/>
    <property type="match status" value="1"/>
</dbReference>
<accession>A0A9Q9BJQ9</accession>
<proteinExistence type="predicted"/>
<reference evidence="2" key="1">
    <citation type="submission" date="2020-04" db="EMBL/GenBank/DDBJ databases">
        <title>Comparative genomics of oral phylogroup-2 Treponema strains.</title>
        <authorList>
            <person name="Zeng H."/>
            <person name="Chan Y.K."/>
            <person name="Watt R.M."/>
        </authorList>
    </citation>
    <scope>NUCLEOTIDE SEQUENCE</scope>
    <source>
        <strain evidence="2">OMZ 905</strain>
    </source>
</reference>
<protein>
    <submittedName>
        <fullName evidence="2">Uncharacterized protein</fullName>
    </submittedName>
</protein>
<feature type="chain" id="PRO_5040358132" evidence="1">
    <location>
        <begin position="24"/>
        <end position="925"/>
    </location>
</feature>
<keyword evidence="1" id="KW-0732">Signal</keyword>
<evidence type="ECO:0000313" key="2">
    <source>
        <dbReference type="EMBL" id="UTC99759.1"/>
    </source>
</evidence>